<accession>A0A8J3YB28</accession>
<dbReference type="Pfam" id="PF00990">
    <property type="entry name" value="GGDEF"/>
    <property type="match status" value="1"/>
</dbReference>
<keyword evidence="1" id="KW-0472">Membrane</keyword>
<dbReference type="AlphaFoldDB" id="A0A8J3YB28"/>
<gene>
    <name evidence="3" type="ORF">Sya03_38470</name>
</gene>
<dbReference type="PANTHER" id="PTHR46663">
    <property type="entry name" value="DIGUANYLATE CYCLASE DGCT-RELATED"/>
    <property type="match status" value="1"/>
</dbReference>
<dbReference type="InterPro" id="IPR043128">
    <property type="entry name" value="Rev_trsase/Diguanyl_cyclase"/>
</dbReference>
<dbReference type="NCBIfam" id="TIGR00254">
    <property type="entry name" value="GGDEF"/>
    <property type="match status" value="1"/>
</dbReference>
<feature type="transmembrane region" description="Helical" evidence="1">
    <location>
        <begin position="29"/>
        <end position="46"/>
    </location>
</feature>
<feature type="transmembrane region" description="Helical" evidence="1">
    <location>
        <begin position="111"/>
        <end position="133"/>
    </location>
</feature>
<proteinExistence type="predicted"/>
<feature type="transmembrane region" description="Helical" evidence="1">
    <location>
        <begin position="58"/>
        <end position="77"/>
    </location>
</feature>
<dbReference type="InterPro" id="IPR000160">
    <property type="entry name" value="GGDEF_dom"/>
</dbReference>
<dbReference type="CDD" id="cd01949">
    <property type="entry name" value="GGDEF"/>
    <property type="match status" value="1"/>
</dbReference>
<name>A0A8J3YB28_9ACTN</name>
<dbReference type="InterPro" id="IPR052163">
    <property type="entry name" value="DGC-Regulatory_Protein"/>
</dbReference>
<dbReference type="Gene3D" id="3.30.70.270">
    <property type="match status" value="1"/>
</dbReference>
<feature type="transmembrane region" description="Helical" evidence="1">
    <location>
        <begin position="7"/>
        <end position="23"/>
    </location>
</feature>
<keyword evidence="1" id="KW-0812">Transmembrane</keyword>
<evidence type="ECO:0000259" key="2">
    <source>
        <dbReference type="PROSITE" id="PS50887"/>
    </source>
</evidence>
<evidence type="ECO:0000256" key="1">
    <source>
        <dbReference type="SAM" id="Phobius"/>
    </source>
</evidence>
<evidence type="ECO:0000313" key="3">
    <source>
        <dbReference type="EMBL" id="GIJ04495.1"/>
    </source>
</evidence>
<dbReference type="Proteomes" id="UP000652013">
    <property type="component" value="Unassembled WGS sequence"/>
</dbReference>
<organism evidence="3 4">
    <name type="scientific">Spirilliplanes yamanashiensis</name>
    <dbReference type="NCBI Taxonomy" id="42233"/>
    <lineage>
        <taxon>Bacteria</taxon>
        <taxon>Bacillati</taxon>
        <taxon>Actinomycetota</taxon>
        <taxon>Actinomycetes</taxon>
        <taxon>Micromonosporales</taxon>
        <taxon>Micromonosporaceae</taxon>
        <taxon>Spirilliplanes</taxon>
    </lineage>
</organism>
<feature type="domain" description="GGDEF" evidence="2">
    <location>
        <begin position="342"/>
        <end position="474"/>
    </location>
</feature>
<dbReference type="PROSITE" id="PS50887">
    <property type="entry name" value="GGDEF"/>
    <property type="match status" value="1"/>
</dbReference>
<dbReference type="PANTHER" id="PTHR46663:SF4">
    <property type="entry name" value="DIGUANYLATE CYCLASE DGCT-RELATED"/>
    <property type="match status" value="1"/>
</dbReference>
<evidence type="ECO:0000313" key="4">
    <source>
        <dbReference type="Proteomes" id="UP000652013"/>
    </source>
</evidence>
<dbReference type="EMBL" id="BOOY01000028">
    <property type="protein sequence ID" value="GIJ04495.1"/>
    <property type="molecule type" value="Genomic_DNA"/>
</dbReference>
<keyword evidence="4" id="KW-1185">Reference proteome</keyword>
<sequence>MAAFRRYVVIIGILTVVHPVIPMNVRVVTYGLVSGATLIPLGMLLRTLHGGHRRPWQILFAAMSVLTVANALTPLFGREHQLVAENLMTVGHAILLVAAIKLVLRRGSNDIGGIIDVSVAAMGLGGVLWILLIHPRMEAMAAGNAEQIAVLVSLLVLVGVLGALARVWMVADRRLLAVELLIVALVVSLIGNTILAMSTGSMTTGRPGWIEMLFLLAYLCVGAAPLHHSARELTSPGPDPVDRLTVGRLTFLGVALVANPVAGGARELVGLDADGPLLVLGSLLVAPLVMVRVGRLAWQREQAEQALVHQATHDALTGLPNRAELLTRLTEALDRERASGRPAVVLLFCDLNGFKAVNDRLGHVAGDRLLTEVGARIRTGLRAGDTLARYGGDEFLVLCEESAQQQAVARLSEHIDAALTEPFLLAGEPVRISASVGAMVSSGDADPDELITRADQAMYRAKQRRKAALAGAGVLEGVPERSAA</sequence>
<feature type="transmembrane region" description="Helical" evidence="1">
    <location>
        <begin position="83"/>
        <end position="104"/>
    </location>
</feature>
<feature type="transmembrane region" description="Helical" evidence="1">
    <location>
        <begin position="175"/>
        <end position="197"/>
    </location>
</feature>
<protein>
    <recommendedName>
        <fullName evidence="2">GGDEF domain-containing protein</fullName>
    </recommendedName>
</protein>
<dbReference type="InterPro" id="IPR029787">
    <property type="entry name" value="Nucleotide_cyclase"/>
</dbReference>
<feature type="transmembrane region" description="Helical" evidence="1">
    <location>
        <begin position="148"/>
        <end position="168"/>
    </location>
</feature>
<dbReference type="SUPFAM" id="SSF55073">
    <property type="entry name" value="Nucleotide cyclase"/>
    <property type="match status" value="1"/>
</dbReference>
<keyword evidence="1" id="KW-1133">Transmembrane helix</keyword>
<reference evidence="3" key="1">
    <citation type="submission" date="2021-01" db="EMBL/GenBank/DDBJ databases">
        <title>Whole genome shotgun sequence of Spirilliplanes yamanashiensis NBRC 15828.</title>
        <authorList>
            <person name="Komaki H."/>
            <person name="Tamura T."/>
        </authorList>
    </citation>
    <scope>NUCLEOTIDE SEQUENCE</scope>
    <source>
        <strain evidence="3">NBRC 15828</strain>
    </source>
</reference>
<comment type="caution">
    <text evidence="3">The sequence shown here is derived from an EMBL/GenBank/DDBJ whole genome shotgun (WGS) entry which is preliminary data.</text>
</comment>
<dbReference type="SMART" id="SM00267">
    <property type="entry name" value="GGDEF"/>
    <property type="match status" value="1"/>
</dbReference>